<feature type="domain" description="YdhG-like" evidence="1">
    <location>
        <begin position="20"/>
        <end position="115"/>
    </location>
</feature>
<keyword evidence="3" id="KW-1185">Reference proteome</keyword>
<sequence length="122" mass="13321">MVRSEAATVDGYLAELPEERRAAVRAIRDACRAAMPGFTELMVYGMPGFSRDGTAAGIEIAFASQKRYLSFYLMRADVREAFAERLEGRDMGKGCLRFAGPAKVDLGLVRDLARATAEAPAR</sequence>
<dbReference type="EMBL" id="JAGFNP010000004">
    <property type="protein sequence ID" value="MBO3733186.1"/>
    <property type="molecule type" value="Genomic_DNA"/>
</dbReference>
<dbReference type="Pfam" id="PF08818">
    <property type="entry name" value="DUF1801"/>
    <property type="match status" value="1"/>
</dbReference>
<dbReference type="Gene3D" id="3.90.1150.200">
    <property type="match status" value="1"/>
</dbReference>
<dbReference type="RefSeq" id="WP_208496076.1">
    <property type="nucleotide sequence ID" value="NZ_JAGFNP010000004.1"/>
</dbReference>
<comment type="caution">
    <text evidence="2">The sequence shown here is derived from an EMBL/GenBank/DDBJ whole genome shotgun (WGS) entry which is preliminary data.</text>
</comment>
<gene>
    <name evidence="2" type="ORF">J5V16_10160</name>
</gene>
<dbReference type="SUPFAM" id="SSF159888">
    <property type="entry name" value="YdhG-like"/>
    <property type="match status" value="1"/>
</dbReference>
<proteinExistence type="predicted"/>
<evidence type="ECO:0000259" key="1">
    <source>
        <dbReference type="Pfam" id="PF08818"/>
    </source>
</evidence>
<evidence type="ECO:0000313" key="3">
    <source>
        <dbReference type="Proteomes" id="UP000681341"/>
    </source>
</evidence>
<protein>
    <submittedName>
        <fullName evidence="2">DUF1801 domain-containing protein</fullName>
    </submittedName>
</protein>
<dbReference type="Proteomes" id="UP000681341">
    <property type="component" value="Unassembled WGS sequence"/>
</dbReference>
<accession>A0ABS3U4L0</accession>
<evidence type="ECO:0000313" key="2">
    <source>
        <dbReference type="EMBL" id="MBO3733186.1"/>
    </source>
</evidence>
<dbReference type="InterPro" id="IPR014922">
    <property type="entry name" value="YdhG-like"/>
</dbReference>
<organism evidence="2 3">
    <name type="scientific">Glycomyces niveus</name>
    <dbReference type="NCBI Taxonomy" id="2820287"/>
    <lineage>
        <taxon>Bacteria</taxon>
        <taxon>Bacillati</taxon>
        <taxon>Actinomycetota</taxon>
        <taxon>Actinomycetes</taxon>
        <taxon>Glycomycetales</taxon>
        <taxon>Glycomycetaceae</taxon>
        <taxon>Glycomyces</taxon>
    </lineage>
</organism>
<reference evidence="2 3" key="1">
    <citation type="submission" date="2021-03" db="EMBL/GenBank/DDBJ databases">
        <title>Glycomyces sp. nov., a novel actinomycete isolated from soil.</title>
        <authorList>
            <person name="Yang X."/>
            <person name="Xu X."/>
        </authorList>
    </citation>
    <scope>NUCLEOTIDE SEQUENCE [LARGE SCALE GENOMIC DNA]</scope>
    <source>
        <strain evidence="2 3">NEAU-S30</strain>
    </source>
</reference>
<name>A0ABS3U4L0_9ACTN</name>